<comment type="similarity">
    <text evidence="2 9">Belongs to the MGMT family.</text>
</comment>
<proteinExistence type="inferred from homology"/>
<dbReference type="FunFam" id="1.10.10.10:FF:000214">
    <property type="entry name" value="Methylated-DNA--protein-cysteine methyltransferase"/>
    <property type="match status" value="1"/>
</dbReference>
<dbReference type="GO" id="GO:0006307">
    <property type="term" value="P:DNA alkylation repair"/>
    <property type="evidence" value="ECO:0007669"/>
    <property type="project" value="UniProtKB-UniRule"/>
</dbReference>
<comment type="miscellaneous">
    <text evidence="9">This enzyme catalyzes only one turnover and therefore is not strictly catalytic. According to one definition, an enzyme is a biocatalyst that acts repeatedly and over many reaction cycles.</text>
</comment>
<dbReference type="InterPro" id="IPR036631">
    <property type="entry name" value="MGMT_N_sf"/>
</dbReference>
<dbReference type="EC" id="2.1.1.63" evidence="9"/>
<dbReference type="RefSeq" id="WP_002466938.1">
    <property type="nucleotide sequence ID" value="NZ_CABMFV010000006.1"/>
</dbReference>
<comment type="catalytic activity">
    <reaction evidence="1 9">
        <text>a 4-O-methyl-thymidine in DNA + L-cysteinyl-[protein] = a thymidine in DNA + S-methyl-L-cysteinyl-[protein]</text>
        <dbReference type="Rhea" id="RHEA:53428"/>
        <dbReference type="Rhea" id="RHEA-COMP:10131"/>
        <dbReference type="Rhea" id="RHEA-COMP:10132"/>
        <dbReference type="Rhea" id="RHEA-COMP:13555"/>
        <dbReference type="Rhea" id="RHEA-COMP:13556"/>
        <dbReference type="ChEBI" id="CHEBI:29950"/>
        <dbReference type="ChEBI" id="CHEBI:82612"/>
        <dbReference type="ChEBI" id="CHEBI:137386"/>
        <dbReference type="ChEBI" id="CHEBI:137387"/>
        <dbReference type="EC" id="2.1.1.63"/>
    </reaction>
</comment>
<evidence type="ECO:0000313" key="17">
    <source>
        <dbReference type="Proteomes" id="UP000814367"/>
    </source>
</evidence>
<comment type="caution">
    <text evidence="14">The sequence shown here is derived from an EMBL/GenBank/DDBJ whole genome shotgun (WGS) entry which is preliminary data.</text>
</comment>
<dbReference type="InterPro" id="IPR036217">
    <property type="entry name" value="MethylDNA_cys_MeTrfase_DNAb"/>
</dbReference>
<dbReference type="HAMAP" id="MF_00772">
    <property type="entry name" value="OGT"/>
    <property type="match status" value="1"/>
</dbReference>
<keyword evidence="7 9" id="KW-0234">DNA repair</keyword>
<evidence type="ECO:0000313" key="14">
    <source>
        <dbReference type="EMBL" id="RGM29010.1"/>
    </source>
</evidence>
<keyword evidence="4 9" id="KW-0489">Methyltransferase</keyword>
<comment type="function">
    <text evidence="9">Involved in the cellular defense against the biological effects of O6-methylguanine (O6-MeG) and O4-methylthymine (O4-MeT) in DNA. Repairs the methylated nucleobase in DNA by stoichiometrically transferring the methyl group to a cysteine residue in the enzyme. This is a suicide reaction: the enzyme is irreversibly inactivated.</text>
</comment>
<dbReference type="PANTHER" id="PTHR10815:SF5">
    <property type="entry name" value="METHYLATED-DNA--PROTEIN-CYSTEINE METHYLTRANSFERASE"/>
    <property type="match status" value="1"/>
</dbReference>
<reference evidence="12 17" key="3">
    <citation type="submission" date="2020-03" db="EMBL/GenBank/DDBJ databases">
        <title>Comparative genetics of Staphylococcus warneri persistents from caprine mastitis.</title>
        <authorList>
            <person name="Franca C.A."/>
            <person name="Rosa D.S."/>
            <person name="Silva A."/>
            <person name="Rodrigues D.L.N."/>
            <person name="Santos R.G."/>
            <person name="Castillo R.E.H."/>
            <person name="Moreira M.A.S."/>
            <person name="Lima M.C."/>
            <person name="Gouveia G.V."/>
            <person name="Gouveia J.J.S."/>
            <person name="Souza R.F.S."/>
            <person name="Bertram B."/>
            <person name="Azevedo V."/>
            <person name="Costa M."/>
        </authorList>
    </citation>
    <scope>NUCLEOTIDE SEQUENCE [LARGE SCALE GENOMIC DNA]</scope>
    <source>
        <strain evidence="12 17">Cap 9.2</strain>
    </source>
</reference>
<reference evidence="14 15" key="1">
    <citation type="submission" date="2018-08" db="EMBL/GenBank/DDBJ databases">
        <title>A genome reference for cultivated species of the human gut microbiota.</title>
        <authorList>
            <person name="Zou Y."/>
            <person name="Xue W."/>
            <person name="Luo G."/>
        </authorList>
    </citation>
    <scope>NUCLEOTIDE SEQUENCE [LARGE SCALE GENOMIC DNA]</scope>
    <source>
        <strain evidence="14 15">OM08-17AT</strain>
    </source>
</reference>
<evidence type="ECO:0000259" key="11">
    <source>
        <dbReference type="Pfam" id="PF02870"/>
    </source>
</evidence>
<dbReference type="SUPFAM" id="SSF46767">
    <property type="entry name" value="Methylated DNA-protein cysteine methyltransferase, C-terminal domain"/>
    <property type="match status" value="1"/>
</dbReference>
<evidence type="ECO:0000256" key="6">
    <source>
        <dbReference type="ARBA" id="ARBA00022763"/>
    </source>
</evidence>
<dbReference type="PROSITE" id="PS00374">
    <property type="entry name" value="MGMT"/>
    <property type="match status" value="1"/>
</dbReference>
<evidence type="ECO:0000256" key="8">
    <source>
        <dbReference type="ARBA" id="ARBA00049348"/>
    </source>
</evidence>
<evidence type="ECO:0000256" key="9">
    <source>
        <dbReference type="HAMAP-Rule" id="MF_00772"/>
    </source>
</evidence>
<comment type="catalytic activity">
    <reaction evidence="8 9">
        <text>a 6-O-methyl-2'-deoxyguanosine in DNA + L-cysteinyl-[protein] = S-methyl-L-cysteinyl-[protein] + a 2'-deoxyguanosine in DNA</text>
        <dbReference type="Rhea" id="RHEA:24000"/>
        <dbReference type="Rhea" id="RHEA-COMP:10131"/>
        <dbReference type="Rhea" id="RHEA-COMP:10132"/>
        <dbReference type="Rhea" id="RHEA-COMP:11367"/>
        <dbReference type="Rhea" id="RHEA-COMP:11368"/>
        <dbReference type="ChEBI" id="CHEBI:29950"/>
        <dbReference type="ChEBI" id="CHEBI:82612"/>
        <dbReference type="ChEBI" id="CHEBI:85445"/>
        <dbReference type="ChEBI" id="CHEBI:85448"/>
        <dbReference type="EC" id="2.1.1.63"/>
    </reaction>
</comment>
<dbReference type="EMBL" id="QXWP01000005">
    <property type="protein sequence ID" value="NBH31209.1"/>
    <property type="molecule type" value="Genomic_DNA"/>
</dbReference>
<evidence type="ECO:0000256" key="1">
    <source>
        <dbReference type="ARBA" id="ARBA00001286"/>
    </source>
</evidence>
<keyword evidence="6 9" id="KW-0227">DNA damage</keyword>
<name>A0A364UNW6_STAWA</name>
<evidence type="ECO:0000256" key="4">
    <source>
        <dbReference type="ARBA" id="ARBA00022603"/>
    </source>
</evidence>
<accession>A0A364UNW6</accession>
<evidence type="ECO:0000256" key="5">
    <source>
        <dbReference type="ARBA" id="ARBA00022679"/>
    </source>
</evidence>
<keyword evidence="5 9" id="KW-0808">Transferase</keyword>
<keyword evidence="17" id="KW-1185">Reference proteome</keyword>
<dbReference type="Proteomes" id="UP000814367">
    <property type="component" value="Unassembled WGS sequence"/>
</dbReference>
<feature type="domain" description="Methylguanine DNA methyltransferase ribonuclease-like" evidence="11">
    <location>
        <begin position="6"/>
        <end position="69"/>
    </location>
</feature>
<evidence type="ECO:0000256" key="3">
    <source>
        <dbReference type="ARBA" id="ARBA00022490"/>
    </source>
</evidence>
<dbReference type="EMBL" id="JAANHJ010000001">
    <property type="protein sequence ID" value="MCG6224741.1"/>
    <property type="molecule type" value="Genomic_DNA"/>
</dbReference>
<dbReference type="AlphaFoldDB" id="A0A364UNW6"/>
<dbReference type="GO" id="GO:0003908">
    <property type="term" value="F:methylated-DNA-[protein]-cysteine S-methyltransferase activity"/>
    <property type="evidence" value="ECO:0007669"/>
    <property type="project" value="UniProtKB-UniRule"/>
</dbReference>
<feature type="active site" description="Nucleophile; methyl group acceptor" evidence="9">
    <location>
        <position position="130"/>
    </location>
</feature>
<dbReference type="Gene3D" id="3.30.160.70">
    <property type="entry name" value="Methylated DNA-protein cysteine methyltransferase domain"/>
    <property type="match status" value="1"/>
</dbReference>
<dbReference type="SUPFAM" id="SSF53155">
    <property type="entry name" value="Methylated DNA-protein cysteine methyltransferase domain"/>
    <property type="match status" value="1"/>
</dbReference>
<evidence type="ECO:0000313" key="13">
    <source>
        <dbReference type="EMBL" id="NBH31209.1"/>
    </source>
</evidence>
<evidence type="ECO:0000256" key="2">
    <source>
        <dbReference type="ARBA" id="ARBA00008711"/>
    </source>
</evidence>
<keyword evidence="3 9" id="KW-0963">Cytoplasm</keyword>
<organism evidence="14 15">
    <name type="scientific">Staphylococcus warneri</name>
    <dbReference type="NCBI Taxonomy" id="1292"/>
    <lineage>
        <taxon>Bacteria</taxon>
        <taxon>Bacillati</taxon>
        <taxon>Bacillota</taxon>
        <taxon>Bacilli</taxon>
        <taxon>Bacillales</taxon>
        <taxon>Staphylococcaceae</taxon>
        <taxon>Staphylococcus</taxon>
    </lineage>
</organism>
<gene>
    <name evidence="13" type="ORF">D3Z30_09470</name>
    <name evidence="14" type="ORF">DXC19_10205</name>
    <name evidence="12" type="ORF">G8J23_01760</name>
</gene>
<dbReference type="InterPro" id="IPR036388">
    <property type="entry name" value="WH-like_DNA-bd_sf"/>
</dbReference>
<evidence type="ECO:0000259" key="10">
    <source>
        <dbReference type="Pfam" id="PF01035"/>
    </source>
</evidence>
<dbReference type="InterPro" id="IPR023546">
    <property type="entry name" value="MGMT"/>
</dbReference>
<dbReference type="GO" id="GO:0005737">
    <property type="term" value="C:cytoplasm"/>
    <property type="evidence" value="ECO:0007669"/>
    <property type="project" value="UniProtKB-SubCell"/>
</dbReference>
<dbReference type="InterPro" id="IPR008332">
    <property type="entry name" value="MethylG_MeTrfase_N"/>
</dbReference>
<evidence type="ECO:0000313" key="15">
    <source>
        <dbReference type="Proteomes" id="UP000261016"/>
    </source>
</evidence>
<evidence type="ECO:0000256" key="7">
    <source>
        <dbReference type="ARBA" id="ARBA00023204"/>
    </source>
</evidence>
<dbReference type="Pfam" id="PF02870">
    <property type="entry name" value="Methyltransf_1N"/>
    <property type="match status" value="1"/>
</dbReference>
<dbReference type="Proteomes" id="UP000481807">
    <property type="component" value="Unassembled WGS sequence"/>
</dbReference>
<dbReference type="GO" id="GO:0032259">
    <property type="term" value="P:methylation"/>
    <property type="evidence" value="ECO:0007669"/>
    <property type="project" value="UniProtKB-KW"/>
</dbReference>
<dbReference type="Proteomes" id="UP000261016">
    <property type="component" value="Unassembled WGS sequence"/>
</dbReference>
<feature type="domain" description="Methylated-DNA-[protein]-cysteine S-methyltransferase DNA binding" evidence="10">
    <location>
        <begin position="74"/>
        <end position="158"/>
    </location>
</feature>
<dbReference type="Gene3D" id="1.10.10.10">
    <property type="entry name" value="Winged helix-like DNA-binding domain superfamily/Winged helix DNA-binding domain"/>
    <property type="match status" value="1"/>
</dbReference>
<protein>
    <recommendedName>
        <fullName evidence="9">Methylated-DNA--protein-cysteine methyltransferase</fullName>
        <ecNumber evidence="9">2.1.1.63</ecNumber>
    </recommendedName>
    <alternativeName>
        <fullName evidence="9">6-O-methylguanine-DNA methyltransferase</fullName>
        <shortName evidence="9">MGMT</shortName>
    </alternativeName>
    <alternativeName>
        <fullName evidence="9">O-6-methylguanine-DNA-alkyltransferase</fullName>
    </alternativeName>
</protein>
<comment type="subcellular location">
    <subcellularLocation>
        <location evidence="9">Cytoplasm</location>
    </subcellularLocation>
</comment>
<dbReference type="CDD" id="cd06445">
    <property type="entry name" value="ATase"/>
    <property type="match status" value="1"/>
</dbReference>
<sequence length="173" mass="19377">MEYNCFYQSPVGQLELVSDGQNLTQLLFSNQQQPTERVNKASLPIFKQARSWLDTYFKGERPQETVPVQPSGTAFQQYVWEELNQIEYGELTTYGDIAQRIAKKMNKDKMSAQAVGGAVGSNPISIIIPCHRVVGKNGSLTGYGGTLPNKIKLLEIENIDMTHLFTPKHTTKP</sequence>
<dbReference type="InterPro" id="IPR001497">
    <property type="entry name" value="MethylDNA_cys_MeTrfase_AS"/>
</dbReference>
<dbReference type="Pfam" id="PF01035">
    <property type="entry name" value="DNA_binding_1"/>
    <property type="match status" value="1"/>
</dbReference>
<evidence type="ECO:0000313" key="16">
    <source>
        <dbReference type="Proteomes" id="UP000481807"/>
    </source>
</evidence>
<dbReference type="InterPro" id="IPR014048">
    <property type="entry name" value="MethylDNA_cys_MeTrfase_DNA-bd"/>
</dbReference>
<dbReference type="PANTHER" id="PTHR10815">
    <property type="entry name" value="METHYLATED-DNA--PROTEIN-CYSTEINE METHYLTRANSFERASE"/>
    <property type="match status" value="1"/>
</dbReference>
<evidence type="ECO:0000313" key="12">
    <source>
        <dbReference type="EMBL" id="MCG6224741.1"/>
    </source>
</evidence>
<dbReference type="NCBIfam" id="TIGR00589">
    <property type="entry name" value="ogt"/>
    <property type="match status" value="1"/>
</dbReference>
<dbReference type="EMBL" id="QSTD01000006">
    <property type="protein sequence ID" value="RGM29010.1"/>
    <property type="molecule type" value="Genomic_DNA"/>
</dbReference>
<reference evidence="13 16" key="2">
    <citation type="submission" date="2018-08" db="EMBL/GenBank/DDBJ databases">
        <title>Murine metabolic-syndrome-specific gut microbial biobank.</title>
        <authorList>
            <person name="Liu C."/>
        </authorList>
    </citation>
    <scope>NUCLEOTIDE SEQUENCE [LARGE SCALE GENOMIC DNA]</scope>
    <source>
        <strain evidence="13 16">1XD21-27</strain>
    </source>
</reference>